<evidence type="ECO:0000256" key="7">
    <source>
        <dbReference type="SAM" id="Phobius"/>
    </source>
</evidence>
<dbReference type="GO" id="GO:0015171">
    <property type="term" value="F:amino acid transmembrane transporter activity"/>
    <property type="evidence" value="ECO:0007669"/>
    <property type="project" value="TreeGrafter"/>
</dbReference>
<keyword evidence="4 7" id="KW-1133">Transmembrane helix</keyword>
<keyword evidence="3 7" id="KW-0812">Transmembrane</keyword>
<organism evidence="8 9">
    <name type="scientific">Saccharomonospora amisosensis</name>
    <dbReference type="NCBI Taxonomy" id="1128677"/>
    <lineage>
        <taxon>Bacteria</taxon>
        <taxon>Bacillati</taxon>
        <taxon>Actinomycetota</taxon>
        <taxon>Actinomycetes</taxon>
        <taxon>Pseudonocardiales</taxon>
        <taxon>Pseudonocardiaceae</taxon>
        <taxon>Saccharomonospora</taxon>
    </lineage>
</organism>
<dbReference type="RefSeq" id="WP_279590186.1">
    <property type="nucleotide sequence ID" value="NZ_JAAOYM010000001.1"/>
</dbReference>
<feature type="transmembrane region" description="Helical" evidence="7">
    <location>
        <begin position="6"/>
        <end position="29"/>
    </location>
</feature>
<dbReference type="AlphaFoldDB" id="A0A7X5UTB3"/>
<accession>A0A7X5UTB3</accession>
<proteinExistence type="predicted"/>
<reference evidence="8 9" key="1">
    <citation type="submission" date="2020-03" db="EMBL/GenBank/DDBJ databases">
        <title>Sequencing the genomes of 1000 actinobacteria strains.</title>
        <authorList>
            <person name="Klenk H.-P."/>
        </authorList>
    </citation>
    <scope>NUCLEOTIDE SEQUENCE [LARGE SCALE GENOMIC DNA]</scope>
    <source>
        <strain evidence="8 9">DSM 45685</strain>
    </source>
</reference>
<feature type="transmembrane region" description="Helical" evidence="7">
    <location>
        <begin position="36"/>
        <end position="57"/>
    </location>
</feature>
<dbReference type="PANTHER" id="PTHR30086">
    <property type="entry name" value="ARGININE EXPORTER PROTEIN ARGO"/>
    <property type="match status" value="1"/>
</dbReference>
<evidence type="ECO:0000256" key="6">
    <source>
        <dbReference type="SAM" id="MobiDB-lite"/>
    </source>
</evidence>
<feature type="transmembrane region" description="Helical" evidence="7">
    <location>
        <begin position="63"/>
        <end position="89"/>
    </location>
</feature>
<comment type="subcellular location">
    <subcellularLocation>
        <location evidence="1">Cell membrane</location>
        <topology evidence="1">Multi-pass membrane protein</topology>
    </subcellularLocation>
</comment>
<dbReference type="Pfam" id="PF01810">
    <property type="entry name" value="LysE"/>
    <property type="match status" value="1"/>
</dbReference>
<keyword evidence="5 7" id="KW-0472">Membrane</keyword>
<evidence type="ECO:0000256" key="5">
    <source>
        <dbReference type="ARBA" id="ARBA00023136"/>
    </source>
</evidence>
<feature type="region of interest" description="Disordered" evidence="6">
    <location>
        <begin position="104"/>
        <end position="128"/>
    </location>
</feature>
<dbReference type="EMBL" id="JAAOYM010000001">
    <property type="protein sequence ID" value="NIJ13349.1"/>
    <property type="molecule type" value="Genomic_DNA"/>
</dbReference>
<name>A0A7X5UTB3_9PSEU</name>
<comment type="caution">
    <text evidence="8">The sequence shown here is derived from an EMBL/GenBank/DDBJ whole genome shotgun (WGS) entry which is preliminary data.</text>
</comment>
<dbReference type="PANTHER" id="PTHR30086:SF20">
    <property type="entry name" value="ARGININE EXPORTER PROTEIN ARGO-RELATED"/>
    <property type="match status" value="1"/>
</dbReference>
<evidence type="ECO:0000313" key="9">
    <source>
        <dbReference type="Proteomes" id="UP000545493"/>
    </source>
</evidence>
<gene>
    <name evidence="8" type="ORF">FHU38_003693</name>
</gene>
<dbReference type="Proteomes" id="UP000545493">
    <property type="component" value="Unassembled WGS sequence"/>
</dbReference>
<evidence type="ECO:0000256" key="4">
    <source>
        <dbReference type="ARBA" id="ARBA00022989"/>
    </source>
</evidence>
<keyword evidence="2" id="KW-1003">Cell membrane</keyword>
<dbReference type="InterPro" id="IPR001123">
    <property type="entry name" value="LeuE-type"/>
</dbReference>
<evidence type="ECO:0000256" key="3">
    <source>
        <dbReference type="ARBA" id="ARBA00022692"/>
    </source>
</evidence>
<dbReference type="GO" id="GO:0005886">
    <property type="term" value="C:plasma membrane"/>
    <property type="evidence" value="ECO:0007669"/>
    <property type="project" value="UniProtKB-SubCell"/>
</dbReference>
<protein>
    <submittedName>
        <fullName evidence="8">Threonine/homoserine/homoserine lactone efflux protein</fullName>
    </submittedName>
</protein>
<evidence type="ECO:0000256" key="1">
    <source>
        <dbReference type="ARBA" id="ARBA00004651"/>
    </source>
</evidence>
<evidence type="ECO:0000256" key="2">
    <source>
        <dbReference type="ARBA" id="ARBA00022475"/>
    </source>
</evidence>
<keyword evidence="9" id="KW-1185">Reference proteome</keyword>
<evidence type="ECO:0000313" key="8">
    <source>
        <dbReference type="EMBL" id="NIJ13349.1"/>
    </source>
</evidence>
<sequence length="128" mass="13493">MELLGSLPTFVAAVVLISASPGPAMALILRCAALRGFAGAVPTVLGLQAGLYLWALLAAGGLAALVAASQVAFVVLRVLGAGFLLYLGIRMWREAWRGRESLPRPVSVRKYPPKPKGAGSRRSPRVSW</sequence>